<feature type="chain" id="PRO_5045541256" description="DUF4142 domain-containing protein" evidence="1">
    <location>
        <begin position="25"/>
        <end position="196"/>
    </location>
</feature>
<organism evidence="2 3">
    <name type="scientific">Novosphingobium decolorationis</name>
    <dbReference type="NCBI Taxonomy" id="2698673"/>
    <lineage>
        <taxon>Bacteria</taxon>
        <taxon>Pseudomonadati</taxon>
        <taxon>Pseudomonadota</taxon>
        <taxon>Alphaproteobacteria</taxon>
        <taxon>Sphingomonadales</taxon>
        <taxon>Sphingomonadaceae</taxon>
        <taxon>Novosphingobium</taxon>
    </lineage>
</organism>
<gene>
    <name evidence="2" type="ORF">HT578_01150</name>
</gene>
<keyword evidence="3" id="KW-1185">Reference proteome</keyword>
<name>A0ABX8E383_9SPHN</name>
<evidence type="ECO:0000313" key="3">
    <source>
        <dbReference type="Proteomes" id="UP000677126"/>
    </source>
</evidence>
<proteinExistence type="predicted"/>
<sequence>MHGAVRLAIGLGLLTCGLTPSAHGQSTTQQATTATPGDSQELARRVTAAAYPLEVRNREMDRIVDTALDAIRASYAFADEAPPFARDMIEEHLARFSAEMRRFAYDKIALRMTQGLERAFARKFTRLSLIVLDAQSATPDGREDLQDIAREIYTTDPDFLETENAIVRTFIAAERHKSRQLRQNIRDIQAGRIFSP</sequence>
<dbReference type="EMBL" id="CP054856">
    <property type="protein sequence ID" value="QVM82491.1"/>
    <property type="molecule type" value="Genomic_DNA"/>
</dbReference>
<accession>A0ABX8E383</accession>
<evidence type="ECO:0000256" key="1">
    <source>
        <dbReference type="SAM" id="SignalP"/>
    </source>
</evidence>
<keyword evidence="1" id="KW-0732">Signal</keyword>
<evidence type="ECO:0000313" key="2">
    <source>
        <dbReference type="EMBL" id="QVM82491.1"/>
    </source>
</evidence>
<protein>
    <recommendedName>
        <fullName evidence="4">DUF4142 domain-containing protein</fullName>
    </recommendedName>
</protein>
<reference evidence="2 3" key="1">
    <citation type="journal article" date="2021" name="Int. J. Syst. Evol. Microbiol.">
        <title>Novosphingobium decolorationis sp. nov., an aniline blue-decolourizing bacterium isolated from East Pacific sediment.</title>
        <authorList>
            <person name="Chen X."/>
            <person name="Dong B."/>
            <person name="Chen T."/>
            <person name="Ren N."/>
            <person name="Wang J."/>
            <person name="Xu Y."/>
            <person name="Yang J."/>
            <person name="Zhu S."/>
            <person name="Chen J."/>
        </authorList>
    </citation>
    <scope>NUCLEOTIDE SEQUENCE [LARGE SCALE GENOMIC DNA]</scope>
    <source>
        <strain evidence="2 3">502str22</strain>
    </source>
</reference>
<feature type="signal peptide" evidence="1">
    <location>
        <begin position="1"/>
        <end position="24"/>
    </location>
</feature>
<dbReference type="RefSeq" id="WP_213501643.1">
    <property type="nucleotide sequence ID" value="NZ_CP054856.1"/>
</dbReference>
<dbReference type="Proteomes" id="UP000677126">
    <property type="component" value="Chromosome"/>
</dbReference>
<evidence type="ECO:0008006" key="4">
    <source>
        <dbReference type="Google" id="ProtNLM"/>
    </source>
</evidence>